<evidence type="ECO:0000256" key="1">
    <source>
        <dbReference type="SAM" id="MobiDB-lite"/>
    </source>
</evidence>
<organism evidence="3 4">
    <name type="scientific">Desulfobaculum xiamenense</name>
    <dbReference type="NCBI Taxonomy" id="995050"/>
    <lineage>
        <taxon>Bacteria</taxon>
        <taxon>Pseudomonadati</taxon>
        <taxon>Thermodesulfobacteriota</taxon>
        <taxon>Desulfovibrionia</taxon>
        <taxon>Desulfovibrionales</taxon>
        <taxon>Desulfovibrionaceae</taxon>
        <taxon>Desulfobaculum</taxon>
    </lineage>
</organism>
<feature type="region of interest" description="Disordered" evidence="1">
    <location>
        <begin position="64"/>
        <end position="91"/>
    </location>
</feature>
<dbReference type="Proteomes" id="UP000580856">
    <property type="component" value="Unassembled WGS sequence"/>
</dbReference>
<dbReference type="PROSITE" id="PS51832">
    <property type="entry name" value="HD_GYP"/>
    <property type="match status" value="1"/>
</dbReference>
<dbReference type="CDD" id="cd00077">
    <property type="entry name" value="HDc"/>
    <property type="match status" value="1"/>
</dbReference>
<dbReference type="PANTHER" id="PTHR43155:SF2">
    <property type="entry name" value="CYCLIC DI-GMP PHOSPHODIESTERASE PA4108"/>
    <property type="match status" value="1"/>
</dbReference>
<dbReference type="SMART" id="SM00471">
    <property type="entry name" value="HDc"/>
    <property type="match status" value="1"/>
</dbReference>
<dbReference type="Pfam" id="PF11871">
    <property type="entry name" value="DUF3391"/>
    <property type="match status" value="1"/>
</dbReference>
<accession>A0A846QJR3</accession>
<dbReference type="GO" id="GO:0016740">
    <property type="term" value="F:transferase activity"/>
    <property type="evidence" value="ECO:0007669"/>
    <property type="project" value="UniProtKB-KW"/>
</dbReference>
<evidence type="ECO:0000259" key="2">
    <source>
        <dbReference type="PROSITE" id="PS51832"/>
    </source>
</evidence>
<gene>
    <name evidence="3" type="ORF">GGQ74_002054</name>
</gene>
<dbReference type="EMBL" id="JAATJA010000002">
    <property type="protein sequence ID" value="NJB68381.1"/>
    <property type="molecule type" value="Genomic_DNA"/>
</dbReference>
<dbReference type="RefSeq" id="WP_167941453.1">
    <property type="nucleotide sequence ID" value="NZ_JAATJA010000002.1"/>
</dbReference>
<proteinExistence type="predicted"/>
<protein>
    <submittedName>
        <fullName evidence="3">Putative nucleotidyltransferase with HDIG domain</fullName>
    </submittedName>
</protein>
<feature type="domain" description="HD-GYP" evidence="2">
    <location>
        <begin position="155"/>
        <end position="352"/>
    </location>
</feature>
<name>A0A846QJR3_9BACT</name>
<dbReference type="Pfam" id="PF13487">
    <property type="entry name" value="HD_5"/>
    <property type="match status" value="1"/>
</dbReference>
<keyword evidence="4" id="KW-1185">Reference proteome</keyword>
<dbReference type="InterPro" id="IPR021812">
    <property type="entry name" value="DUF3391"/>
</dbReference>
<dbReference type="InterPro" id="IPR037522">
    <property type="entry name" value="HD_GYP_dom"/>
</dbReference>
<keyword evidence="3" id="KW-0808">Transferase</keyword>
<dbReference type="Gene3D" id="1.10.3210.10">
    <property type="entry name" value="Hypothetical protein af1432"/>
    <property type="match status" value="1"/>
</dbReference>
<evidence type="ECO:0000313" key="3">
    <source>
        <dbReference type="EMBL" id="NJB68381.1"/>
    </source>
</evidence>
<reference evidence="3 4" key="1">
    <citation type="submission" date="2020-03" db="EMBL/GenBank/DDBJ databases">
        <title>Genomic Encyclopedia of Type Strains, Phase IV (KMG-IV): sequencing the most valuable type-strain genomes for metagenomic binning, comparative biology and taxonomic classification.</title>
        <authorList>
            <person name="Goeker M."/>
        </authorList>
    </citation>
    <scope>NUCLEOTIDE SEQUENCE [LARGE SCALE GENOMIC DNA]</scope>
    <source>
        <strain evidence="3 4">DSM 24233</strain>
    </source>
</reference>
<dbReference type="InterPro" id="IPR003607">
    <property type="entry name" value="HD/PDEase_dom"/>
</dbReference>
<dbReference type="SUPFAM" id="SSF109604">
    <property type="entry name" value="HD-domain/PDEase-like"/>
    <property type="match status" value="1"/>
</dbReference>
<dbReference type="AlphaFoldDB" id="A0A846QJR3"/>
<dbReference type="InterPro" id="IPR006675">
    <property type="entry name" value="HDIG_dom"/>
</dbReference>
<evidence type="ECO:0000313" key="4">
    <source>
        <dbReference type="Proteomes" id="UP000580856"/>
    </source>
</evidence>
<dbReference type="PANTHER" id="PTHR43155">
    <property type="entry name" value="CYCLIC DI-GMP PHOSPHODIESTERASE PA4108-RELATED"/>
    <property type="match status" value="1"/>
</dbReference>
<sequence>METQYVVTVDQLVEGLFVRLDRKIGSGFAKRQSFKIAGTDDIEAIRRAGITQVVCILEKSDRMPLPSPDAAQQVPPADSPDAPTAEQERTPVSAELLGLRRETVERNRERRRAYQHCERRYEKTMSSVVTILRRASARSGEAAAEAAQVVGALVDTFLDQRDTVLTLMGAKPSEETRNYHALNVTVLALMVGKDLGLRPEAMQALGLGALFHDIGKGRMPMHVVSGKSGTSMNAAIARYRKEHPVLGARLVDDFANFPAAAVKVVLQHHESMDGSGYPEGLSGQSISPLARVVAVVNAFEHLINDREATPLTPHDALRSLYARQRNTLDQRILSLFIRNMGVYPPGTIVELSNGQQGMVISSTPAHAARPTVLMHHPMVPRAEALMVDLVIEKDLEITSTLRPEELSREVFAYLSPSAHINYYAETAQGAS</sequence>
<dbReference type="NCBIfam" id="TIGR00277">
    <property type="entry name" value="HDIG"/>
    <property type="match status" value="1"/>
</dbReference>
<comment type="caution">
    <text evidence="3">The sequence shown here is derived from an EMBL/GenBank/DDBJ whole genome shotgun (WGS) entry which is preliminary data.</text>
</comment>